<proteinExistence type="predicted"/>
<gene>
    <name evidence="2" type="ORF">SDC9_111892</name>
</gene>
<accession>A0A645BHQ3</accession>
<protein>
    <submittedName>
        <fullName evidence="2">Uncharacterized protein</fullName>
    </submittedName>
</protein>
<dbReference type="AlphaFoldDB" id="A0A645BHQ3"/>
<organism evidence="2">
    <name type="scientific">bioreactor metagenome</name>
    <dbReference type="NCBI Taxonomy" id="1076179"/>
    <lineage>
        <taxon>unclassified sequences</taxon>
        <taxon>metagenomes</taxon>
        <taxon>ecological metagenomes</taxon>
    </lineage>
</organism>
<dbReference type="EMBL" id="VSSQ01020273">
    <property type="protein sequence ID" value="MPM65000.1"/>
    <property type="molecule type" value="Genomic_DNA"/>
</dbReference>
<sequence>MAAARVDDIRRLRIDAGNSPVHDFRLRIDPGDDIVSEFQVVEILFFGVIPHADQIRLVADDVKFDLALVAGDETFQKRLVGLHIRQSLISGDSLIVAFLLVLRIDGPCGGRRDDVKRGDSRFVAGGKSVVVSLPRPDIAFRLDVVPARIDADAVDSENAVGLPAERAGTAGHSENKILAGGFFRREHFAERNPSREFSVLPIGEVVIGIPEAPAVEGPFRRQLHTAGGWYLHIDRLSRVRPGIHIKDLNCSGEPGIPVAAVLQLQGWGAVRRKQQIDVAVGFHRNGREFPFRHILQRLQIELPGGSLRIAFNIDADNLQRQFQRFALILVPGGNGKLEFPGECLIAAGRQRFSVTLHQLLFGVTKPQDHLLDAVSLEEISLQGELKSIAIGEGDRLAEPYFGAFATGGPTDGERRLFRSGNGFVRKSAFGSACSGEKGGPRVSGGKPDHRLRHRNEAAE</sequence>
<evidence type="ECO:0000313" key="2">
    <source>
        <dbReference type="EMBL" id="MPM65000.1"/>
    </source>
</evidence>
<name>A0A645BHQ3_9ZZZZ</name>
<evidence type="ECO:0000256" key="1">
    <source>
        <dbReference type="SAM" id="MobiDB-lite"/>
    </source>
</evidence>
<reference evidence="2" key="1">
    <citation type="submission" date="2019-08" db="EMBL/GenBank/DDBJ databases">
        <authorList>
            <person name="Kucharzyk K."/>
            <person name="Murdoch R.W."/>
            <person name="Higgins S."/>
            <person name="Loffler F."/>
        </authorList>
    </citation>
    <scope>NUCLEOTIDE SEQUENCE</scope>
</reference>
<feature type="region of interest" description="Disordered" evidence="1">
    <location>
        <begin position="431"/>
        <end position="459"/>
    </location>
</feature>
<comment type="caution">
    <text evidence="2">The sequence shown here is derived from an EMBL/GenBank/DDBJ whole genome shotgun (WGS) entry which is preliminary data.</text>
</comment>